<dbReference type="STRING" id="285473.A4G23_03755"/>
<evidence type="ECO:0000256" key="2">
    <source>
        <dbReference type="SAM" id="MobiDB-lite"/>
    </source>
</evidence>
<dbReference type="EMBL" id="CP017316">
    <property type="protein sequence ID" value="AOT60880.1"/>
    <property type="molecule type" value="Genomic_DNA"/>
</dbReference>
<gene>
    <name evidence="3" type="ORF">A4G23_03755</name>
</gene>
<evidence type="ECO:0008006" key="5">
    <source>
        <dbReference type="Google" id="ProtNLM"/>
    </source>
</evidence>
<feature type="coiled-coil region" evidence="1">
    <location>
        <begin position="73"/>
        <end position="100"/>
    </location>
</feature>
<feature type="compositionally biased region" description="Low complexity" evidence="2">
    <location>
        <begin position="116"/>
        <end position="125"/>
    </location>
</feature>
<dbReference type="NCBIfam" id="TIGR03544">
    <property type="entry name" value="DivI1A_domain"/>
    <property type="match status" value="1"/>
</dbReference>
<evidence type="ECO:0000313" key="4">
    <source>
        <dbReference type="Proteomes" id="UP000095349"/>
    </source>
</evidence>
<evidence type="ECO:0000313" key="3">
    <source>
        <dbReference type="EMBL" id="AOT60880.1"/>
    </source>
</evidence>
<dbReference type="PATRIC" id="fig|285473.5.peg.3935"/>
<feature type="compositionally biased region" description="Low complexity" evidence="2">
    <location>
        <begin position="142"/>
        <end position="160"/>
    </location>
</feature>
<keyword evidence="1" id="KW-0175">Coiled coil</keyword>
<feature type="compositionally biased region" description="Basic and acidic residues" evidence="2">
    <location>
        <begin position="177"/>
        <end position="187"/>
    </location>
</feature>
<dbReference type="AlphaFoldDB" id="A0A1D8G5Z9"/>
<feature type="compositionally biased region" description="Pro residues" evidence="2">
    <location>
        <begin position="126"/>
        <end position="141"/>
    </location>
</feature>
<dbReference type="InterPro" id="IPR019933">
    <property type="entry name" value="DivIVA_domain"/>
</dbReference>
<dbReference type="KEGG" id="srn:A4G23_03755"/>
<accession>A0A1D8G5Z9</accession>
<proteinExistence type="predicted"/>
<dbReference type="OrthoDB" id="3404379at2"/>
<reference evidence="3 4" key="1">
    <citation type="submission" date="2016-09" db="EMBL/GenBank/DDBJ databases">
        <title>Streptomyces rubrolavendulae MJM4426 Genome sequencing and assembly.</title>
        <authorList>
            <person name="Kim J.-G."/>
        </authorList>
    </citation>
    <scope>NUCLEOTIDE SEQUENCE [LARGE SCALE GENOMIC DNA]</scope>
    <source>
        <strain evidence="3 4">MJM4426</strain>
    </source>
</reference>
<sequence length="187" mass="18658">MFWFLAVAMVVVVAAVTLAVVGGAENEVLPEAPPEHLADPLPLTRPVTRADVEAVRLPLAARGYRMAEVDDVLDRLAAELAERDARIAELESALAGAQATASGRADLFAKHPAPGPAAGTRAPAEAPAPPVPTVPPAPPADGPGAADEGAAQDEAAAAGQDDGGRGGPGGPVAAPGDRGERGPGEDR</sequence>
<evidence type="ECO:0000256" key="1">
    <source>
        <dbReference type="SAM" id="Coils"/>
    </source>
</evidence>
<keyword evidence="4" id="KW-1185">Reference proteome</keyword>
<protein>
    <recommendedName>
        <fullName evidence="5">DivIVA protein</fullName>
    </recommendedName>
</protein>
<organism evidence="3 4">
    <name type="scientific">Streptomyces rubrolavendulae</name>
    <dbReference type="NCBI Taxonomy" id="285473"/>
    <lineage>
        <taxon>Bacteria</taxon>
        <taxon>Bacillati</taxon>
        <taxon>Actinomycetota</taxon>
        <taxon>Actinomycetes</taxon>
        <taxon>Kitasatosporales</taxon>
        <taxon>Streptomycetaceae</taxon>
        <taxon>Streptomyces</taxon>
    </lineage>
</organism>
<dbReference type="Gene3D" id="6.10.250.660">
    <property type="match status" value="1"/>
</dbReference>
<dbReference type="Proteomes" id="UP000095349">
    <property type="component" value="Chromosome"/>
</dbReference>
<name>A0A1D8G5Z9_9ACTN</name>
<feature type="region of interest" description="Disordered" evidence="2">
    <location>
        <begin position="107"/>
        <end position="187"/>
    </location>
</feature>